<dbReference type="Gene3D" id="1.25.40.20">
    <property type="entry name" value="Ankyrin repeat-containing domain"/>
    <property type="match status" value="1"/>
</dbReference>
<organism evidence="1 2">
    <name type="scientific">Stentor coeruleus</name>
    <dbReference type="NCBI Taxonomy" id="5963"/>
    <lineage>
        <taxon>Eukaryota</taxon>
        <taxon>Sar</taxon>
        <taxon>Alveolata</taxon>
        <taxon>Ciliophora</taxon>
        <taxon>Postciliodesmatophora</taxon>
        <taxon>Heterotrichea</taxon>
        <taxon>Heterotrichida</taxon>
        <taxon>Stentoridae</taxon>
        <taxon>Stentor</taxon>
    </lineage>
</organism>
<proteinExistence type="predicted"/>
<gene>
    <name evidence="1" type="ORF">SteCoe_17239</name>
</gene>
<comment type="caution">
    <text evidence="1">The sequence shown here is derived from an EMBL/GenBank/DDBJ whole genome shotgun (WGS) entry which is preliminary data.</text>
</comment>
<name>A0A1R2BZL7_9CILI</name>
<dbReference type="OrthoDB" id="10057496at2759"/>
<reference evidence="1 2" key="1">
    <citation type="submission" date="2016-11" db="EMBL/GenBank/DDBJ databases">
        <title>The macronuclear genome of Stentor coeruleus: a giant cell with tiny introns.</title>
        <authorList>
            <person name="Slabodnick M."/>
            <person name="Ruby J.G."/>
            <person name="Reiff S.B."/>
            <person name="Swart E.C."/>
            <person name="Gosai S."/>
            <person name="Prabakaran S."/>
            <person name="Witkowska E."/>
            <person name="Larue G.E."/>
            <person name="Fisher S."/>
            <person name="Freeman R.M."/>
            <person name="Gunawardena J."/>
            <person name="Chu W."/>
            <person name="Stover N.A."/>
            <person name="Gregory B.D."/>
            <person name="Nowacki M."/>
            <person name="Derisi J."/>
            <person name="Roy S.W."/>
            <person name="Marshall W.F."/>
            <person name="Sood P."/>
        </authorList>
    </citation>
    <scope>NUCLEOTIDE SEQUENCE [LARGE SCALE GENOMIC DNA]</scope>
    <source>
        <strain evidence="1">WM001</strain>
    </source>
</reference>
<dbReference type="Proteomes" id="UP000187209">
    <property type="component" value="Unassembled WGS sequence"/>
</dbReference>
<dbReference type="InterPro" id="IPR036770">
    <property type="entry name" value="Ankyrin_rpt-contain_sf"/>
</dbReference>
<protein>
    <submittedName>
        <fullName evidence="1">Uncharacterized protein</fullName>
    </submittedName>
</protein>
<keyword evidence="2" id="KW-1185">Reference proteome</keyword>
<evidence type="ECO:0000313" key="1">
    <source>
        <dbReference type="EMBL" id="OMJ82161.1"/>
    </source>
</evidence>
<sequence length="346" mass="39888">MGCCQSVVTEQQKQIMAKEIKVCIQSNNTSRLKFVCKAFTKGPLKCYNINTFRFKCLKGKYLNMPAYCIYLNKFEVMIFLNEEFKIDFEIVEKILCEYDTSAISEICKNNYLELLKCYLPYYLKFDFEKLSVNSSVTLDFRSRDNSKFNYTVSPIQSACQHGHILILNFVHKYFEDSTPPSALDIHYIDISTGENCAIIACRAGNYPMIRFLHSVCNADFTVINNKNESAIQVLASSAKIKYNADLYNIFVYLVEKTGVNIVHGYEETLLILENSDCINYFESKLAEMQIHTSKIEIEYMNRLIKRNSDEIAHKEVFVDRNTYGSSIEPVTLQFSSLAEIANLLNK</sequence>
<accession>A0A1R2BZL7</accession>
<dbReference type="SUPFAM" id="SSF48403">
    <property type="entry name" value="Ankyrin repeat"/>
    <property type="match status" value="1"/>
</dbReference>
<dbReference type="EMBL" id="MPUH01000351">
    <property type="protein sequence ID" value="OMJ82161.1"/>
    <property type="molecule type" value="Genomic_DNA"/>
</dbReference>
<dbReference type="AlphaFoldDB" id="A0A1R2BZL7"/>
<evidence type="ECO:0000313" key="2">
    <source>
        <dbReference type="Proteomes" id="UP000187209"/>
    </source>
</evidence>